<feature type="domain" description="CRAL-TRIO" evidence="2">
    <location>
        <begin position="61"/>
        <end position="200"/>
    </location>
</feature>
<dbReference type="SUPFAM" id="SSF52087">
    <property type="entry name" value="CRAL/TRIO domain"/>
    <property type="match status" value="1"/>
</dbReference>
<sequence>MSTDTTQDAEKASSTDQPTPINPDLNPETAVMPQDYVKLVTQSSTADFGLLHVCNPIYEAGRDYQGNRLFVIIPSSINERIPTQTVIQYFFNKIDAIKFEHYSLVVVCANLGFKGDPTKFWSLKLYRSMPYCLRKNLKHFFIVNPPFKFKFFMAFARPFLSSKFWKKLHFMTEVQDLFSFISPLQLQLPSVFSRPGQSISKPFFTFGGVEFEDLYKAEREILFGLPLPEDEFSPIEQSTKEPGLIASYNYVPLALLNGFAGLIGADGQSITKEGLFRIGPNAHQLEAAKAIIETDPLHIFPSDTPVHLFASLIKGFFRSFKTPFFDMAFQGSLQGLWGNIRRQMRTEESIDEKVKRAFGADAVKAEETAEPAPTAPTIPQTEITDEMRIGCLADMFLTLPTTKQSTMRLILSAFYTIGVKHVETTRMGPNSLSVVFTPCLLLATVPPDWMRDVLMFCVEQGNAIQQRMEEEMRKKGLNILPLGMDLSVRQRVDDARRFLWNKDATDFRAKNSDAELPEGSNDDDPLPTLRTALTTTFDFNTKQTSEPAKAPIQAEEQKKEEPQPSQNENVEQNEEKQKKEEEEHLRKEEEERKQKEEARIAKEKADEEERLKKQEETKQKEEEERRQKEEEERLAKEKAEEERKQKEEEERAAREKAEEEEKQKAEEERKQKEEEERIAKEKAEEEERVRKEEEERKQKEEEERIAKEKAEEEERLKKEEEERVRKEEEERKQKEEEERIAKEKAEEEERLKKEEEERRQKEEEERLAKEKAEEEERVRKEEEERKQKEEEERIAKEKAEEEERLKKEEEERRQKEEEERLAREKAEEEERVRKEEEERKQKEEEERKQKEEEERIAKEKADEEERLRKEEEERVRREEEERKQKEEDATETEEKASNAEGTEGGANEGE</sequence>
<dbReference type="InterPro" id="IPR008936">
    <property type="entry name" value="Rho_GTPase_activation_prot"/>
</dbReference>
<dbReference type="PANTHER" id="PTHR36910:SF8">
    <property type="match status" value="1"/>
</dbReference>
<dbReference type="Gene3D" id="1.10.555.10">
    <property type="entry name" value="Rho GTPase activation protein"/>
    <property type="match status" value="1"/>
</dbReference>
<accession>A0ABQ9YF38</accession>
<dbReference type="Proteomes" id="UP001281761">
    <property type="component" value="Unassembled WGS sequence"/>
</dbReference>
<feature type="region of interest" description="Disordered" evidence="1">
    <location>
        <begin position="1"/>
        <end position="27"/>
    </location>
</feature>
<dbReference type="SMART" id="SM00324">
    <property type="entry name" value="RhoGAP"/>
    <property type="match status" value="1"/>
</dbReference>
<dbReference type="Gene3D" id="3.40.525.10">
    <property type="entry name" value="CRAL-TRIO lipid binding domain"/>
    <property type="match status" value="1"/>
</dbReference>
<dbReference type="InterPro" id="IPR036865">
    <property type="entry name" value="CRAL-TRIO_dom_sf"/>
</dbReference>
<gene>
    <name evidence="4" type="ORF">BLNAU_2631</name>
</gene>
<feature type="region of interest" description="Disordered" evidence="1">
    <location>
        <begin position="510"/>
        <end position="529"/>
    </location>
</feature>
<dbReference type="EMBL" id="JARBJD010000011">
    <property type="protein sequence ID" value="KAK2962388.1"/>
    <property type="molecule type" value="Genomic_DNA"/>
</dbReference>
<evidence type="ECO:0000313" key="4">
    <source>
        <dbReference type="EMBL" id="KAK2962388.1"/>
    </source>
</evidence>
<organism evidence="4 5">
    <name type="scientific">Blattamonas nauphoetae</name>
    <dbReference type="NCBI Taxonomy" id="2049346"/>
    <lineage>
        <taxon>Eukaryota</taxon>
        <taxon>Metamonada</taxon>
        <taxon>Preaxostyla</taxon>
        <taxon>Oxymonadida</taxon>
        <taxon>Blattamonas</taxon>
    </lineage>
</organism>
<dbReference type="CDD" id="cd00170">
    <property type="entry name" value="SEC14"/>
    <property type="match status" value="1"/>
</dbReference>
<proteinExistence type="predicted"/>
<feature type="compositionally biased region" description="Polar residues" evidence="1">
    <location>
        <begin position="537"/>
        <end position="546"/>
    </location>
</feature>
<dbReference type="InterPro" id="IPR000198">
    <property type="entry name" value="RhoGAP_dom"/>
</dbReference>
<dbReference type="PROSITE" id="PS50191">
    <property type="entry name" value="CRAL_TRIO"/>
    <property type="match status" value="1"/>
</dbReference>
<feature type="region of interest" description="Disordered" evidence="1">
    <location>
        <begin position="536"/>
        <end position="910"/>
    </location>
</feature>
<evidence type="ECO:0000259" key="3">
    <source>
        <dbReference type="PROSITE" id="PS50238"/>
    </source>
</evidence>
<evidence type="ECO:0000256" key="1">
    <source>
        <dbReference type="SAM" id="MobiDB-lite"/>
    </source>
</evidence>
<dbReference type="Pfam" id="PF13716">
    <property type="entry name" value="CRAL_TRIO_2"/>
    <property type="match status" value="1"/>
</dbReference>
<feature type="domain" description="Rho-GAP" evidence="3">
    <location>
        <begin position="233"/>
        <end position="480"/>
    </location>
</feature>
<evidence type="ECO:0000313" key="5">
    <source>
        <dbReference type="Proteomes" id="UP001281761"/>
    </source>
</evidence>
<feature type="compositionally biased region" description="Basic and acidic residues" evidence="1">
    <location>
        <begin position="573"/>
        <end position="897"/>
    </location>
</feature>
<reference evidence="4 5" key="1">
    <citation type="journal article" date="2022" name="bioRxiv">
        <title>Genomics of Preaxostyla Flagellates Illuminates Evolutionary Transitions and the Path Towards Mitochondrial Loss.</title>
        <authorList>
            <person name="Novak L.V.F."/>
            <person name="Treitli S.C."/>
            <person name="Pyrih J."/>
            <person name="Halakuc P."/>
            <person name="Pipaliya S.V."/>
            <person name="Vacek V."/>
            <person name="Brzon O."/>
            <person name="Soukal P."/>
            <person name="Eme L."/>
            <person name="Dacks J.B."/>
            <person name="Karnkowska A."/>
            <person name="Elias M."/>
            <person name="Hampl V."/>
        </authorList>
    </citation>
    <scope>NUCLEOTIDE SEQUENCE [LARGE SCALE GENOMIC DNA]</scope>
    <source>
        <strain evidence="4">NAU3</strain>
        <tissue evidence="4">Gut</tissue>
    </source>
</reference>
<protein>
    <submittedName>
        <fullName evidence="4">Signal recognition particle-docking protein FtsY</fullName>
    </submittedName>
</protein>
<dbReference type="SUPFAM" id="SSF48350">
    <property type="entry name" value="GTPase activation domain, GAP"/>
    <property type="match status" value="1"/>
</dbReference>
<dbReference type="CDD" id="cd00159">
    <property type="entry name" value="RhoGAP"/>
    <property type="match status" value="1"/>
</dbReference>
<name>A0ABQ9YF38_9EUKA</name>
<dbReference type="PROSITE" id="PS50238">
    <property type="entry name" value="RHOGAP"/>
    <property type="match status" value="1"/>
</dbReference>
<dbReference type="PANTHER" id="PTHR36910">
    <property type="match status" value="1"/>
</dbReference>
<comment type="caution">
    <text evidence="4">The sequence shown here is derived from an EMBL/GenBank/DDBJ whole genome shotgun (WGS) entry which is preliminary data.</text>
</comment>
<evidence type="ECO:0000259" key="2">
    <source>
        <dbReference type="PROSITE" id="PS50191"/>
    </source>
</evidence>
<dbReference type="InterPro" id="IPR001251">
    <property type="entry name" value="CRAL-TRIO_dom"/>
</dbReference>
<keyword evidence="5" id="KW-1185">Reference proteome</keyword>